<dbReference type="GO" id="GO:0030527">
    <property type="term" value="F:structural constituent of chromatin"/>
    <property type="evidence" value="ECO:0007669"/>
    <property type="project" value="InterPro"/>
</dbReference>
<evidence type="ECO:0000256" key="1">
    <source>
        <dbReference type="ARBA" id="ARBA00010529"/>
    </source>
</evidence>
<dbReference type="InterPro" id="IPR000119">
    <property type="entry name" value="Hist_DNA-bd"/>
</dbReference>
<evidence type="ECO:0008006" key="7">
    <source>
        <dbReference type="Google" id="ProtNLM"/>
    </source>
</evidence>
<dbReference type="PANTHER" id="PTHR33175">
    <property type="entry name" value="DNA-BINDING PROTEIN HU"/>
    <property type="match status" value="1"/>
</dbReference>
<evidence type="ECO:0000313" key="6">
    <source>
        <dbReference type="Proteomes" id="UP000003879"/>
    </source>
</evidence>
<sequence length="92" mass="10419">MRKEELIKQVAESTGIAICEVRTVIEAALKETVNAVANGKTLYIRGFGTLSPKHYKRKVARNIHKNETIVIAEHYTPHFKPAKSFKNKTKNL</sequence>
<dbReference type="Gene3D" id="4.10.520.10">
    <property type="entry name" value="IHF-like DNA-binding proteins"/>
    <property type="match status" value="1"/>
</dbReference>
<dbReference type="EMBL" id="AGXN01000012">
    <property type="protein sequence ID" value="EIY96284.1"/>
    <property type="molecule type" value="Genomic_DNA"/>
</dbReference>
<dbReference type="SUPFAM" id="SSF47729">
    <property type="entry name" value="IHF-like DNA-binding proteins"/>
    <property type="match status" value="1"/>
</dbReference>
<keyword evidence="3" id="KW-0238">DNA-binding</keyword>
<dbReference type="Pfam" id="PF00216">
    <property type="entry name" value="Bac_DNA_binding"/>
    <property type="match status" value="1"/>
</dbReference>
<accession>A0A0E2APL4</accession>
<dbReference type="PANTHER" id="PTHR33175:SF3">
    <property type="entry name" value="DNA-BINDING PROTEIN HU-BETA"/>
    <property type="match status" value="1"/>
</dbReference>
<dbReference type="GO" id="GO:0003677">
    <property type="term" value="F:DNA binding"/>
    <property type="evidence" value="ECO:0007669"/>
    <property type="project" value="UniProtKB-KW"/>
</dbReference>
<reference evidence="5 6" key="1">
    <citation type="submission" date="2012-02" db="EMBL/GenBank/DDBJ databases">
        <title>The Genome Sequence of Bacteroides fragilis CL07T12C05.</title>
        <authorList>
            <consortium name="The Broad Institute Genome Sequencing Platform"/>
            <person name="Earl A."/>
            <person name="Ward D."/>
            <person name="Feldgarden M."/>
            <person name="Gevers D."/>
            <person name="Zitomersky N.L."/>
            <person name="Coyne M.J."/>
            <person name="Comstock L.E."/>
            <person name="Young S.K."/>
            <person name="Zeng Q."/>
            <person name="Gargeya S."/>
            <person name="Fitzgerald M."/>
            <person name="Haas B."/>
            <person name="Abouelleil A."/>
            <person name="Alvarado L."/>
            <person name="Arachchi H.M."/>
            <person name="Berlin A."/>
            <person name="Chapman S.B."/>
            <person name="Gearin G."/>
            <person name="Goldberg J."/>
            <person name="Griggs A."/>
            <person name="Gujja S."/>
            <person name="Hansen M."/>
            <person name="Heiman D."/>
            <person name="Howarth C."/>
            <person name="Larimer J."/>
            <person name="Lui A."/>
            <person name="MacDonald P.J.P."/>
            <person name="McCowen C."/>
            <person name="Montmayeur A."/>
            <person name="Murphy C."/>
            <person name="Neiman D."/>
            <person name="Pearson M."/>
            <person name="Priest M."/>
            <person name="Roberts A."/>
            <person name="Saif S."/>
            <person name="Shea T."/>
            <person name="Sisk P."/>
            <person name="Stolte C."/>
            <person name="Sykes S."/>
            <person name="Wortman J."/>
            <person name="Nusbaum C."/>
            <person name="Birren B."/>
        </authorList>
    </citation>
    <scope>NUCLEOTIDE SEQUENCE [LARGE SCALE GENOMIC DNA]</scope>
    <source>
        <strain evidence="5 6">CL07T12C05</strain>
    </source>
</reference>
<evidence type="ECO:0000256" key="2">
    <source>
        <dbReference type="ARBA" id="ARBA00023067"/>
    </source>
</evidence>
<dbReference type="Proteomes" id="UP000003879">
    <property type="component" value="Unassembled WGS sequence"/>
</dbReference>
<evidence type="ECO:0000313" key="5">
    <source>
        <dbReference type="EMBL" id="EIY96284.1"/>
    </source>
</evidence>
<dbReference type="CDD" id="cd13836">
    <property type="entry name" value="IHF_B"/>
    <property type="match status" value="1"/>
</dbReference>
<comment type="similarity">
    <text evidence="1 4">Belongs to the bacterial histone-like protein family.</text>
</comment>
<dbReference type="AlphaFoldDB" id="A0A0E2APL4"/>
<dbReference type="GO" id="GO:0005829">
    <property type="term" value="C:cytosol"/>
    <property type="evidence" value="ECO:0007669"/>
    <property type="project" value="TreeGrafter"/>
</dbReference>
<dbReference type="HOGENOM" id="CLU_105066_2_3_10"/>
<dbReference type="PATRIC" id="fig|997883.3.peg.2270"/>
<keyword evidence="2" id="KW-0226">DNA condensation</keyword>
<dbReference type="RefSeq" id="WP_005794310.1">
    <property type="nucleotide sequence ID" value="NZ_JH724215.1"/>
</dbReference>
<evidence type="ECO:0000256" key="4">
    <source>
        <dbReference type="RuleBase" id="RU003939"/>
    </source>
</evidence>
<dbReference type="InterPro" id="IPR010992">
    <property type="entry name" value="IHF-like_DNA-bd_dom_sf"/>
</dbReference>
<organism evidence="5 6">
    <name type="scientific">Bacteroides fragilis CL07T12C05</name>
    <dbReference type="NCBI Taxonomy" id="997883"/>
    <lineage>
        <taxon>Bacteria</taxon>
        <taxon>Pseudomonadati</taxon>
        <taxon>Bacteroidota</taxon>
        <taxon>Bacteroidia</taxon>
        <taxon>Bacteroidales</taxon>
        <taxon>Bacteroidaceae</taxon>
        <taxon>Bacteroides</taxon>
    </lineage>
</organism>
<evidence type="ECO:0000256" key="3">
    <source>
        <dbReference type="ARBA" id="ARBA00023125"/>
    </source>
</evidence>
<dbReference type="SMART" id="SM00411">
    <property type="entry name" value="BHL"/>
    <property type="match status" value="1"/>
</dbReference>
<name>A0A0E2APL4_BACFG</name>
<gene>
    <name evidence="5" type="ORF">HMPREF1056_02172</name>
</gene>
<proteinExistence type="inferred from homology"/>
<comment type="caution">
    <text evidence="5">The sequence shown here is derived from an EMBL/GenBank/DDBJ whole genome shotgun (WGS) entry which is preliminary data.</text>
</comment>
<dbReference type="GO" id="GO:0030261">
    <property type="term" value="P:chromosome condensation"/>
    <property type="evidence" value="ECO:0007669"/>
    <property type="project" value="UniProtKB-KW"/>
</dbReference>
<protein>
    <recommendedName>
        <fullName evidence="7">Integration host factor subunit beta</fullName>
    </recommendedName>
</protein>